<sequence length="105" mass="11894">MAQRRQLKHAADDAKHANKRDSRQRVRRVANQPTEPVMEGKRENVDPTKLSVEQLSKLLSNAYRQRVPEEQIAADVKAGAPTNVDGTINLVVYTAWLLQEMHHGD</sequence>
<proteinExistence type="predicted"/>
<dbReference type="EMBL" id="BAABGA010000010">
    <property type="protein sequence ID" value="GAA4446494.1"/>
    <property type="molecule type" value="Genomic_DNA"/>
</dbReference>
<evidence type="ECO:0000313" key="3">
    <source>
        <dbReference type="Proteomes" id="UP001500840"/>
    </source>
</evidence>
<keyword evidence="3" id="KW-1185">Reference proteome</keyword>
<reference evidence="3" key="1">
    <citation type="journal article" date="2019" name="Int. J. Syst. Evol. Microbiol.">
        <title>The Global Catalogue of Microorganisms (GCM) 10K type strain sequencing project: providing services to taxonomists for standard genome sequencing and annotation.</title>
        <authorList>
            <consortium name="The Broad Institute Genomics Platform"/>
            <consortium name="The Broad Institute Genome Sequencing Center for Infectious Disease"/>
            <person name="Wu L."/>
            <person name="Ma J."/>
        </authorList>
    </citation>
    <scope>NUCLEOTIDE SEQUENCE [LARGE SCALE GENOMIC DNA]</scope>
    <source>
        <strain evidence="3">JCM 17759</strain>
    </source>
</reference>
<accession>A0ABP8M8Q2</accession>
<feature type="compositionally biased region" description="Basic and acidic residues" evidence="1">
    <location>
        <begin position="9"/>
        <end position="24"/>
    </location>
</feature>
<evidence type="ECO:0000256" key="1">
    <source>
        <dbReference type="SAM" id="MobiDB-lite"/>
    </source>
</evidence>
<evidence type="ECO:0000313" key="2">
    <source>
        <dbReference type="EMBL" id="GAA4446494.1"/>
    </source>
</evidence>
<feature type="region of interest" description="Disordered" evidence="1">
    <location>
        <begin position="1"/>
        <end position="44"/>
    </location>
</feature>
<gene>
    <name evidence="2" type="ORF">GCM10023156_07520</name>
</gene>
<dbReference type="Proteomes" id="UP001500840">
    <property type="component" value="Unassembled WGS sequence"/>
</dbReference>
<organism evidence="2 3">
    <name type="scientific">Novipirellula rosea</name>
    <dbReference type="NCBI Taxonomy" id="1031540"/>
    <lineage>
        <taxon>Bacteria</taxon>
        <taxon>Pseudomonadati</taxon>
        <taxon>Planctomycetota</taxon>
        <taxon>Planctomycetia</taxon>
        <taxon>Pirellulales</taxon>
        <taxon>Pirellulaceae</taxon>
        <taxon>Novipirellula</taxon>
    </lineage>
</organism>
<dbReference type="RefSeq" id="WP_345319528.1">
    <property type="nucleotide sequence ID" value="NZ_BAABGA010000010.1"/>
</dbReference>
<protein>
    <submittedName>
        <fullName evidence="2">Uncharacterized protein</fullName>
    </submittedName>
</protein>
<name>A0ABP8M8Q2_9BACT</name>
<comment type="caution">
    <text evidence="2">The sequence shown here is derived from an EMBL/GenBank/DDBJ whole genome shotgun (WGS) entry which is preliminary data.</text>
</comment>